<keyword evidence="4 5" id="KW-0274">FAD</keyword>
<evidence type="ECO:0000256" key="3">
    <source>
        <dbReference type="ARBA" id="ARBA00022630"/>
    </source>
</evidence>
<comment type="cofactor">
    <cofactor evidence="1 5">
        <name>FAD</name>
        <dbReference type="ChEBI" id="CHEBI:57692"/>
    </cofactor>
</comment>
<dbReference type="RefSeq" id="WP_076363327.1">
    <property type="nucleotide sequence ID" value="NZ_FTOM01000001.1"/>
</dbReference>
<feature type="domain" description="Glucose-methanol-choline oxidoreductase N-terminal" evidence="6">
    <location>
        <begin position="4"/>
        <end position="294"/>
    </location>
</feature>
<evidence type="ECO:0000313" key="9">
    <source>
        <dbReference type="Proteomes" id="UP000186098"/>
    </source>
</evidence>
<dbReference type="InterPro" id="IPR036188">
    <property type="entry name" value="FAD/NAD-bd_sf"/>
</dbReference>
<feature type="domain" description="Glucose-methanol-choline oxidoreductase C-terminal" evidence="7">
    <location>
        <begin position="386"/>
        <end position="519"/>
    </location>
</feature>
<dbReference type="PANTHER" id="PTHR11552">
    <property type="entry name" value="GLUCOSE-METHANOL-CHOLINE GMC OXIDOREDUCTASE"/>
    <property type="match status" value="1"/>
</dbReference>
<evidence type="ECO:0000259" key="7">
    <source>
        <dbReference type="Pfam" id="PF05199"/>
    </source>
</evidence>
<evidence type="ECO:0000313" key="8">
    <source>
        <dbReference type="EMBL" id="SIS55255.1"/>
    </source>
</evidence>
<sequence length="532" mass="57777">MDSYDYIIVGAGSAGCVLANRLSQDARHRVLLIEAGGRDTYHWIHIPVGYLYCIGNPRADWCFSTAPEAGLNGRSLRYPRGRVLGGCSSINGMIYMRGQAADYDGWAQKGCTGWGWDDLLPLFKAQEDHYRGASDLHGAGGEWRVERARVRWDVLDAYLEAAAEAGIPRTEDFNRGTNEGAGYFEVTQKSGVRWSTAKAFLRPAMNRPNLHVVTGAVVDRLVIEEGEARGVIWARNGQREEARATAQVILSAGAIGTVQILERSGVGRPEVLRAAGIPPQIEIPELGENLQDHLQLRLVFKVQGVPTLNEMSATLWGKARIAAEYALRRSGPMAMAPSQAGIFTRSGPEKATPDLEFHIQPVSLDTFGAPPHRFPAMTASVCNLRPSSRGRVHVTSADPEAHPEIAPNYLSTEADRDVAVRAIELARHIARQPAFARLSPEEYLPGAQLTSHADLVKAAGEIGTTIFHPVGTARMGADPDAVVDPQLRVRRIGRLRIADASIMPTITSGNTAAPSMVIGEKAARLIRADTRV</sequence>
<dbReference type="Pfam" id="PF05199">
    <property type="entry name" value="GMC_oxred_C"/>
    <property type="match status" value="1"/>
</dbReference>
<evidence type="ECO:0000256" key="1">
    <source>
        <dbReference type="ARBA" id="ARBA00001974"/>
    </source>
</evidence>
<dbReference type="OrthoDB" id="9785276at2"/>
<evidence type="ECO:0000256" key="2">
    <source>
        <dbReference type="ARBA" id="ARBA00010790"/>
    </source>
</evidence>
<evidence type="ECO:0000259" key="6">
    <source>
        <dbReference type="Pfam" id="PF00732"/>
    </source>
</evidence>
<gene>
    <name evidence="8" type="ORF">SAMN05421795_101518</name>
</gene>
<dbReference type="PIRSF" id="PIRSF000137">
    <property type="entry name" value="Alcohol_oxidase"/>
    <property type="match status" value="1"/>
</dbReference>
<keyword evidence="3" id="KW-0285">Flavoprotein</keyword>
<reference evidence="9" key="1">
    <citation type="submission" date="2017-01" db="EMBL/GenBank/DDBJ databases">
        <authorList>
            <person name="Varghese N."/>
            <person name="Submissions S."/>
        </authorList>
    </citation>
    <scope>NUCLEOTIDE SEQUENCE [LARGE SCALE GENOMIC DNA]</scope>
    <source>
        <strain evidence="9">DSM 18714</strain>
    </source>
</reference>
<keyword evidence="9" id="KW-1185">Reference proteome</keyword>
<comment type="similarity">
    <text evidence="2">Belongs to the GMC oxidoreductase family.</text>
</comment>
<dbReference type="InterPro" id="IPR012132">
    <property type="entry name" value="GMC_OxRdtase"/>
</dbReference>
<feature type="binding site" evidence="5">
    <location>
        <position position="218"/>
    </location>
    <ligand>
        <name>FAD</name>
        <dbReference type="ChEBI" id="CHEBI:57692"/>
    </ligand>
</feature>
<dbReference type="STRING" id="407234.SAMN05421795_101518"/>
<feature type="binding site" evidence="5">
    <location>
        <position position="83"/>
    </location>
    <ligand>
        <name>FAD</name>
        <dbReference type="ChEBI" id="CHEBI:57692"/>
    </ligand>
</feature>
<dbReference type="Pfam" id="PF00732">
    <property type="entry name" value="GMC_oxred_N"/>
    <property type="match status" value="1"/>
</dbReference>
<evidence type="ECO:0000256" key="5">
    <source>
        <dbReference type="PIRSR" id="PIRSR000137-2"/>
    </source>
</evidence>
<dbReference type="Proteomes" id="UP000186098">
    <property type="component" value="Unassembled WGS sequence"/>
</dbReference>
<dbReference type="Gene3D" id="3.50.50.60">
    <property type="entry name" value="FAD/NAD(P)-binding domain"/>
    <property type="match status" value="1"/>
</dbReference>
<proteinExistence type="inferred from homology"/>
<dbReference type="GO" id="GO:0050660">
    <property type="term" value="F:flavin adenine dinucleotide binding"/>
    <property type="evidence" value="ECO:0007669"/>
    <property type="project" value="InterPro"/>
</dbReference>
<protein>
    <submittedName>
        <fullName evidence="8">Choline dehydrogenase</fullName>
    </submittedName>
</protein>
<dbReference type="SUPFAM" id="SSF54373">
    <property type="entry name" value="FAD-linked reductases, C-terminal domain"/>
    <property type="match status" value="1"/>
</dbReference>
<organism evidence="8 9">
    <name type="scientific">Phaeovulum vinaykumarii</name>
    <dbReference type="NCBI Taxonomy" id="407234"/>
    <lineage>
        <taxon>Bacteria</taxon>
        <taxon>Pseudomonadati</taxon>
        <taxon>Pseudomonadota</taxon>
        <taxon>Alphaproteobacteria</taxon>
        <taxon>Rhodobacterales</taxon>
        <taxon>Paracoccaceae</taxon>
        <taxon>Phaeovulum</taxon>
    </lineage>
</organism>
<dbReference type="Gene3D" id="3.30.560.10">
    <property type="entry name" value="Glucose Oxidase, domain 3"/>
    <property type="match status" value="1"/>
</dbReference>
<dbReference type="InterPro" id="IPR000172">
    <property type="entry name" value="GMC_OxRdtase_N"/>
</dbReference>
<dbReference type="GO" id="GO:0016614">
    <property type="term" value="F:oxidoreductase activity, acting on CH-OH group of donors"/>
    <property type="evidence" value="ECO:0007669"/>
    <property type="project" value="InterPro"/>
</dbReference>
<dbReference type="SUPFAM" id="SSF51905">
    <property type="entry name" value="FAD/NAD(P)-binding domain"/>
    <property type="match status" value="1"/>
</dbReference>
<dbReference type="AlphaFoldDB" id="A0A1N7K0Y4"/>
<accession>A0A1N7K0Y4</accession>
<dbReference type="EMBL" id="FTOM01000001">
    <property type="protein sequence ID" value="SIS55255.1"/>
    <property type="molecule type" value="Genomic_DNA"/>
</dbReference>
<evidence type="ECO:0000256" key="4">
    <source>
        <dbReference type="ARBA" id="ARBA00022827"/>
    </source>
</evidence>
<dbReference type="InterPro" id="IPR007867">
    <property type="entry name" value="GMC_OxRtase_C"/>
</dbReference>
<name>A0A1N7K0Y4_9RHOB</name>
<dbReference type="PANTHER" id="PTHR11552:SF147">
    <property type="entry name" value="CHOLINE DEHYDROGENASE, MITOCHONDRIAL"/>
    <property type="match status" value="1"/>
</dbReference>